<dbReference type="Pfam" id="PF01979">
    <property type="entry name" value="Amidohydro_1"/>
    <property type="match status" value="1"/>
</dbReference>
<feature type="binding site" evidence="6">
    <location>
        <position position="57"/>
    </location>
    <ligand>
        <name>Zn(2+)</name>
        <dbReference type="ChEBI" id="CHEBI:29105"/>
        <label>1</label>
    </ligand>
</feature>
<feature type="active site" evidence="6">
    <location>
        <position position="279"/>
    </location>
</feature>
<keyword evidence="5 6" id="KW-0665">Pyrimidine biosynthesis</keyword>
<dbReference type="SUPFAM" id="SSF51556">
    <property type="entry name" value="Metallo-dependent hydrolases"/>
    <property type="match status" value="1"/>
</dbReference>
<dbReference type="InterPro" id="IPR006680">
    <property type="entry name" value="Amidohydro-rel"/>
</dbReference>
<protein>
    <recommendedName>
        <fullName evidence="6">Dihydroorotase</fullName>
        <shortName evidence="6">DHOase</shortName>
        <ecNumber evidence="6">3.5.2.3</ecNumber>
    </recommendedName>
</protein>
<evidence type="ECO:0000256" key="3">
    <source>
        <dbReference type="ARBA" id="ARBA00022723"/>
    </source>
</evidence>
<dbReference type="InterPro" id="IPR011059">
    <property type="entry name" value="Metal-dep_hydrolase_composite"/>
</dbReference>
<dbReference type="PANTHER" id="PTHR43668">
    <property type="entry name" value="ALLANTOINASE"/>
    <property type="match status" value="1"/>
</dbReference>
<keyword evidence="9" id="KW-1185">Reference proteome</keyword>
<dbReference type="SUPFAM" id="SSF51338">
    <property type="entry name" value="Composite domain of metallo-dependent hydrolases"/>
    <property type="match status" value="1"/>
</dbReference>
<evidence type="ECO:0000256" key="6">
    <source>
        <dbReference type="HAMAP-Rule" id="MF_00220"/>
    </source>
</evidence>
<feature type="binding site" evidence="6">
    <location>
        <position position="91"/>
    </location>
    <ligand>
        <name>substrate</name>
    </ligand>
</feature>
<comment type="catalytic activity">
    <reaction evidence="6">
        <text>(S)-dihydroorotate + H2O = N-carbamoyl-L-aspartate + H(+)</text>
        <dbReference type="Rhea" id="RHEA:24296"/>
        <dbReference type="ChEBI" id="CHEBI:15377"/>
        <dbReference type="ChEBI" id="CHEBI:15378"/>
        <dbReference type="ChEBI" id="CHEBI:30864"/>
        <dbReference type="ChEBI" id="CHEBI:32814"/>
        <dbReference type="EC" id="3.5.2.3"/>
    </reaction>
</comment>
<gene>
    <name evidence="6 8" type="primary">pyrC</name>
    <name evidence="8" type="ORF">bsdE14_28600</name>
</gene>
<dbReference type="InterPro" id="IPR004722">
    <property type="entry name" value="DHOase"/>
</dbReference>
<comment type="function">
    <text evidence="1 6">Catalyzes the reversible cyclization of carbamoyl aspartate to dihydroorotate.</text>
</comment>
<dbReference type="PROSITE" id="PS00483">
    <property type="entry name" value="DIHYDROOROTASE_2"/>
    <property type="match status" value="1"/>
</dbReference>
<evidence type="ECO:0000256" key="4">
    <source>
        <dbReference type="ARBA" id="ARBA00022801"/>
    </source>
</evidence>
<dbReference type="RefSeq" id="WP_264850748.1">
    <property type="nucleotide sequence ID" value="NZ_BRXR01000001.1"/>
</dbReference>
<dbReference type="EC" id="3.5.2.3" evidence="6"/>
<dbReference type="PANTHER" id="PTHR43668:SF2">
    <property type="entry name" value="ALLANTOINASE"/>
    <property type="match status" value="1"/>
</dbReference>
<feature type="binding site" evidence="6">
    <location>
        <position position="252"/>
    </location>
    <ligand>
        <name>substrate</name>
    </ligand>
</feature>
<keyword evidence="6" id="KW-0862">Zinc</keyword>
<evidence type="ECO:0000256" key="1">
    <source>
        <dbReference type="ARBA" id="ARBA00002368"/>
    </source>
</evidence>
<comment type="caution">
    <text evidence="8">The sequence shown here is derived from an EMBL/GenBank/DDBJ whole genome shotgun (WGS) entry which is preliminary data.</text>
</comment>
<comment type="similarity">
    <text evidence="2 6">Belongs to the metallo-dependent hydrolases superfamily. DHOase family. Class I DHOase subfamily.</text>
</comment>
<feature type="binding site" evidence="6">
    <location>
        <begin position="59"/>
        <end position="61"/>
    </location>
    <ligand>
        <name>substrate</name>
    </ligand>
</feature>
<feature type="binding site" evidence="6">
    <location>
        <position position="175"/>
    </location>
    <ligand>
        <name>Zn(2+)</name>
        <dbReference type="ChEBI" id="CHEBI:29105"/>
        <label>2</label>
    </ligand>
</feature>
<feature type="binding site" evidence="6">
    <location>
        <position position="59"/>
    </location>
    <ligand>
        <name>Zn(2+)</name>
        <dbReference type="ChEBI" id="CHEBI:29105"/>
        <label>1</label>
    </ligand>
</feature>
<name>A0ABQ5N8U3_9CLOT</name>
<evidence type="ECO:0000259" key="7">
    <source>
        <dbReference type="Pfam" id="PF01979"/>
    </source>
</evidence>
<evidence type="ECO:0000313" key="8">
    <source>
        <dbReference type="EMBL" id="GLC31450.1"/>
    </source>
</evidence>
<dbReference type="InterPro" id="IPR002195">
    <property type="entry name" value="Dihydroorotase_CS"/>
</dbReference>
<comment type="pathway">
    <text evidence="6">Pyrimidine metabolism; UMP biosynthesis via de novo pathway; (S)-dihydroorotate from bicarbonate: step 3/3.</text>
</comment>
<feature type="binding site" evidence="6">
    <location>
        <position position="212"/>
    </location>
    <ligand>
        <name>Zn(2+)</name>
        <dbReference type="ChEBI" id="CHEBI:29105"/>
        <label>2</label>
    </ligand>
</feature>
<sequence length="395" mass="43620">MELLIKNAEIIDWSQSFRGDIYIKDGKINELGENIIKDCKVLEAEGLTLLPSFVDLHTHFREPGFTYKEDIETGSLAAARGGYTAVNLMANTNPVCSNMDVVNLVNKRAAEVNLIDIHQTVSITNNFDGEDLSHIDGLDSSVVCLSDDGKGVANSKIMLEAMIKAKHKGLTIMSHAESEELAGVDSRLAENTMSWRDITLARYTGCHLHLAHVSTKEVVSYIMEAKTQGCNITCEVTPHHIALTDETDYKVNPPLRKSEDIEYIIKAIKAGYIDAIATDHAPHSAEDKKKGANGISGIETAFSVCYTKLVKGGHITLNRLSELMSKNPSYIMNFNKGEIKIGREADFVLVNLNEKYEINSKNFASKGKNSPFDGYSVYGKIVSTIKRGKVIFNER</sequence>
<accession>A0ABQ5N8U3</accession>
<feature type="binding site" evidence="6">
    <location>
        <position position="148"/>
    </location>
    <ligand>
        <name>Zn(2+)</name>
        <dbReference type="ChEBI" id="CHEBI:29105"/>
        <label>1</label>
    </ligand>
</feature>
<proteinExistence type="inferred from homology"/>
<dbReference type="InterPro" id="IPR032466">
    <property type="entry name" value="Metal_Hydrolase"/>
</dbReference>
<dbReference type="Proteomes" id="UP001208567">
    <property type="component" value="Unassembled WGS sequence"/>
</dbReference>
<comment type="cofactor">
    <cofactor evidence="6">
        <name>Zn(2+)</name>
        <dbReference type="ChEBI" id="CHEBI:29105"/>
    </cofactor>
    <text evidence="6">Binds 2 Zn(2+) ions per subunit.</text>
</comment>
<evidence type="ECO:0000256" key="2">
    <source>
        <dbReference type="ARBA" id="ARBA00010286"/>
    </source>
</evidence>
<keyword evidence="4 6" id="KW-0378">Hydrolase</keyword>
<feature type="domain" description="Amidohydrolase-related" evidence="7">
    <location>
        <begin position="48"/>
        <end position="390"/>
    </location>
</feature>
<dbReference type="Gene3D" id="3.20.20.140">
    <property type="entry name" value="Metal-dependent hydrolases"/>
    <property type="match status" value="1"/>
</dbReference>
<dbReference type="HAMAP" id="MF_00220_B">
    <property type="entry name" value="PyrC_classI_B"/>
    <property type="match status" value="1"/>
</dbReference>
<dbReference type="CDD" id="cd01317">
    <property type="entry name" value="DHOase_IIa"/>
    <property type="match status" value="1"/>
</dbReference>
<evidence type="ECO:0000313" key="9">
    <source>
        <dbReference type="Proteomes" id="UP001208567"/>
    </source>
</evidence>
<feature type="binding site" evidence="6">
    <location>
        <position position="148"/>
    </location>
    <ligand>
        <name>Zn(2+)</name>
        <dbReference type="ChEBI" id="CHEBI:29105"/>
        <label>2</label>
    </ligand>
</feature>
<feature type="binding site" evidence="6">
    <location>
        <position position="279"/>
    </location>
    <ligand>
        <name>Zn(2+)</name>
        <dbReference type="ChEBI" id="CHEBI:29105"/>
        <label>1</label>
    </ligand>
</feature>
<feature type="binding site" evidence="6">
    <location>
        <position position="283"/>
    </location>
    <ligand>
        <name>substrate</name>
    </ligand>
</feature>
<evidence type="ECO:0000256" key="5">
    <source>
        <dbReference type="ARBA" id="ARBA00022975"/>
    </source>
</evidence>
<organism evidence="8 9">
    <name type="scientific">Clostridium omnivorum</name>
    <dbReference type="NCBI Taxonomy" id="1604902"/>
    <lineage>
        <taxon>Bacteria</taxon>
        <taxon>Bacillati</taxon>
        <taxon>Bacillota</taxon>
        <taxon>Clostridia</taxon>
        <taxon>Eubacteriales</taxon>
        <taxon>Clostridiaceae</taxon>
        <taxon>Clostridium</taxon>
    </lineage>
</organism>
<dbReference type="EMBL" id="BRXR01000001">
    <property type="protein sequence ID" value="GLC31450.1"/>
    <property type="molecule type" value="Genomic_DNA"/>
</dbReference>
<dbReference type="NCBIfam" id="TIGR00857">
    <property type="entry name" value="pyrC_multi"/>
    <property type="match status" value="1"/>
</dbReference>
<keyword evidence="3 6" id="KW-0479">Metal-binding</keyword>
<reference evidence="8 9" key="1">
    <citation type="journal article" date="2024" name="Int. J. Syst. Evol. Microbiol.">
        <title>Clostridium omnivorum sp. nov., isolated from anoxic soil under the treatment of reductive soil disinfestation.</title>
        <authorList>
            <person name="Ueki A."/>
            <person name="Tonouchi A."/>
            <person name="Kaku N."/>
            <person name="Honma S."/>
            <person name="Ueki K."/>
        </authorList>
    </citation>
    <scope>NUCLEOTIDE SEQUENCE [LARGE SCALE GENOMIC DNA]</scope>
    <source>
        <strain evidence="8 9">E14</strain>
    </source>
</reference>
<dbReference type="InterPro" id="IPR050138">
    <property type="entry name" value="DHOase/Allantoinase_Hydrolase"/>
</dbReference>
<comment type="caution">
    <text evidence="6">Lacks conserved residue(s) required for the propagation of feature annotation.</text>
</comment>